<feature type="domain" description="Glutamyl/glutaminyl-tRNA synthetase class Ib catalytic" evidence="8">
    <location>
        <begin position="14"/>
        <end position="144"/>
    </location>
</feature>
<organism evidence="9 10">
    <name type="scientific">Corynebacterium anserum</name>
    <dbReference type="NCBI Taxonomy" id="2684406"/>
    <lineage>
        <taxon>Bacteria</taxon>
        <taxon>Bacillati</taxon>
        <taxon>Actinomycetota</taxon>
        <taxon>Actinomycetes</taxon>
        <taxon>Mycobacteriales</taxon>
        <taxon>Corynebacteriaceae</taxon>
        <taxon>Corynebacterium</taxon>
    </lineage>
</organism>
<evidence type="ECO:0000256" key="1">
    <source>
        <dbReference type="ARBA" id="ARBA00022598"/>
    </source>
</evidence>
<gene>
    <name evidence="9" type="ORF">GP473_08905</name>
</gene>
<dbReference type="SUPFAM" id="SSF52374">
    <property type="entry name" value="Nucleotidylyl transferase"/>
    <property type="match status" value="1"/>
</dbReference>
<name>A0A7G7YRD4_9CORY</name>
<reference evidence="9 10" key="1">
    <citation type="submission" date="2019-12" db="EMBL/GenBank/DDBJ databases">
        <title>Corynebacterium sp. nov., isolated from feces of the Anser Albifrons in China.</title>
        <authorList>
            <person name="Liu Q."/>
        </authorList>
    </citation>
    <scope>NUCLEOTIDE SEQUENCE [LARGE SCALE GENOMIC DNA]</scope>
    <source>
        <strain evidence="9 10">23H37-10</strain>
    </source>
</reference>
<dbReference type="PANTHER" id="PTHR43311:SF1">
    <property type="entry name" value="GLUTAMYL-Q TRNA(ASP) SYNTHETASE"/>
    <property type="match status" value="1"/>
</dbReference>
<dbReference type="InterPro" id="IPR000924">
    <property type="entry name" value="Glu/Gln-tRNA-synth"/>
</dbReference>
<dbReference type="InterPro" id="IPR020058">
    <property type="entry name" value="Glu/Gln-tRNA-synth_Ib_cat-dom"/>
</dbReference>
<keyword evidence="10" id="KW-1185">Reference proteome</keyword>
<evidence type="ECO:0000256" key="2">
    <source>
        <dbReference type="ARBA" id="ARBA00022723"/>
    </source>
</evidence>
<evidence type="ECO:0000256" key="4">
    <source>
        <dbReference type="ARBA" id="ARBA00022833"/>
    </source>
</evidence>
<dbReference type="Proteomes" id="UP000515275">
    <property type="component" value="Chromosome"/>
</dbReference>
<dbReference type="PANTHER" id="PTHR43311">
    <property type="entry name" value="GLUTAMATE--TRNA LIGASE"/>
    <property type="match status" value="1"/>
</dbReference>
<accession>A0A7G7YRD4</accession>
<sequence length="350" mass="38864">MTANTLDREHGYGRYAPSPSGDLHLGNLRTAVLAYLFAVHTGRKLRLRIDDIDAQRCRPDKAERQLEDLAALGITWELPVSTQQDTVAHYQRALDSLAERGLVYECYCSRRDIQEAASAPHAIPGKYPGTCRNLSEEQRVAKRHELELQGRVPALRLRANVDEWTVKELFCRRAFTAGQTMRAGEYGEYTGNVYGEYTGDVDDMVLRRGGNANQVSTADFAYNLAVVVDDYLGGIDQVVRGDDLLSSAPRQAYLQHLLGYPPVEYIHVPLVLGPHAKRLAKRDGVVTLRELAPNGDLAACAQVALSWIGRSIGMADVVEEGEAMTMQILVEHFDPVALSHDPVIWQPETI</sequence>
<dbReference type="NCBIfam" id="NF004315">
    <property type="entry name" value="PRK05710.1-4"/>
    <property type="match status" value="1"/>
</dbReference>
<proteinExistence type="inferred from homology"/>
<dbReference type="GO" id="GO:0005829">
    <property type="term" value="C:cytosol"/>
    <property type="evidence" value="ECO:0007669"/>
    <property type="project" value="TreeGrafter"/>
</dbReference>
<dbReference type="InterPro" id="IPR014729">
    <property type="entry name" value="Rossmann-like_a/b/a_fold"/>
</dbReference>
<dbReference type="RefSeq" id="WP_186277317.1">
    <property type="nucleotide sequence ID" value="NZ_CP046883.1"/>
</dbReference>
<dbReference type="Gene3D" id="3.40.50.620">
    <property type="entry name" value="HUPs"/>
    <property type="match status" value="1"/>
</dbReference>
<evidence type="ECO:0000256" key="5">
    <source>
        <dbReference type="ARBA" id="ARBA00022840"/>
    </source>
</evidence>
<evidence type="ECO:0000259" key="8">
    <source>
        <dbReference type="Pfam" id="PF00749"/>
    </source>
</evidence>
<evidence type="ECO:0000256" key="6">
    <source>
        <dbReference type="ARBA" id="ARBA00023146"/>
    </source>
</evidence>
<dbReference type="Pfam" id="PF00749">
    <property type="entry name" value="tRNA-synt_1c"/>
    <property type="match status" value="2"/>
</dbReference>
<comment type="similarity">
    <text evidence="7">Belongs to the class-I aminoacyl-tRNA synthetase family.</text>
</comment>
<dbReference type="InterPro" id="IPR049940">
    <property type="entry name" value="GluQ/Sye"/>
</dbReference>
<evidence type="ECO:0000313" key="10">
    <source>
        <dbReference type="Proteomes" id="UP000515275"/>
    </source>
</evidence>
<evidence type="ECO:0000256" key="7">
    <source>
        <dbReference type="RuleBase" id="RU363037"/>
    </source>
</evidence>
<dbReference type="GO" id="GO:0006424">
    <property type="term" value="P:glutamyl-tRNA aminoacylation"/>
    <property type="evidence" value="ECO:0007669"/>
    <property type="project" value="TreeGrafter"/>
</dbReference>
<keyword evidence="6 7" id="KW-0030">Aminoacyl-tRNA synthetase</keyword>
<dbReference type="InterPro" id="IPR001412">
    <property type="entry name" value="aa-tRNA-synth_I_CS"/>
</dbReference>
<dbReference type="AlphaFoldDB" id="A0A7G7YRD4"/>
<keyword evidence="2" id="KW-0479">Metal-binding</keyword>
<dbReference type="EMBL" id="CP046883">
    <property type="protein sequence ID" value="QNH97054.1"/>
    <property type="molecule type" value="Genomic_DNA"/>
</dbReference>
<keyword evidence="3 7" id="KW-0547">Nucleotide-binding</keyword>
<keyword evidence="1 7" id="KW-0436">Ligase</keyword>
<dbReference type="GO" id="GO:0004818">
    <property type="term" value="F:glutamate-tRNA ligase activity"/>
    <property type="evidence" value="ECO:0007669"/>
    <property type="project" value="TreeGrafter"/>
</dbReference>
<evidence type="ECO:0000256" key="3">
    <source>
        <dbReference type="ARBA" id="ARBA00022741"/>
    </source>
</evidence>
<dbReference type="PRINTS" id="PR00987">
    <property type="entry name" value="TRNASYNTHGLU"/>
</dbReference>
<dbReference type="PROSITE" id="PS00178">
    <property type="entry name" value="AA_TRNA_LIGASE_I"/>
    <property type="match status" value="1"/>
</dbReference>
<keyword evidence="4" id="KW-0862">Zinc</keyword>
<dbReference type="EC" id="6.1.1.-" evidence="9"/>
<protein>
    <submittedName>
        <fullName evidence="9">tRNA glutamyl-Q(34) synthetase GluQRS</fullName>
        <ecNumber evidence="9">6.1.1.-</ecNumber>
    </submittedName>
</protein>
<keyword evidence="5 7" id="KW-0067">ATP-binding</keyword>
<feature type="domain" description="Glutamyl/glutaminyl-tRNA synthetase class Ib catalytic" evidence="8">
    <location>
        <begin position="221"/>
        <end position="333"/>
    </location>
</feature>
<dbReference type="GO" id="GO:0005524">
    <property type="term" value="F:ATP binding"/>
    <property type="evidence" value="ECO:0007669"/>
    <property type="project" value="UniProtKB-KW"/>
</dbReference>
<evidence type="ECO:0000313" key="9">
    <source>
        <dbReference type="EMBL" id="QNH97054.1"/>
    </source>
</evidence>
<dbReference type="KEGG" id="cans:GP473_08905"/>
<keyword evidence="7" id="KW-0648">Protein biosynthesis</keyword>